<proteinExistence type="predicted"/>
<evidence type="ECO:0008006" key="3">
    <source>
        <dbReference type="Google" id="ProtNLM"/>
    </source>
</evidence>
<evidence type="ECO:0000313" key="1">
    <source>
        <dbReference type="EMBL" id="KAJ3452562.1"/>
    </source>
</evidence>
<comment type="caution">
    <text evidence="1">The sequence shown here is derived from an EMBL/GenBank/DDBJ whole genome shotgun (WGS) entry which is preliminary data.</text>
</comment>
<sequence length="182" mass="20416">MKVAQKLNNTQANINGYKLVIESWILSVDEKGVKSVASYLGDHPDEFCLVVHMGLYSSAPWIRLETVATNILAHDDLNPPKPIFVGGPDFLPTTLDLNMLSIADMKDSLGVSKFWTRDAGEYFCNEIYYRTLYQTRIKGIRNNGKFLPVLFIHLPKEETVSIEQDLAAVSKVIQVIASQTIL</sequence>
<dbReference type="EMBL" id="JANTQA010000008">
    <property type="protein sequence ID" value="KAJ3452562.1"/>
    <property type="molecule type" value="Genomic_DNA"/>
</dbReference>
<name>A0AAV8AEJ3_9EUKA</name>
<gene>
    <name evidence="1" type="ORF">M0812_04334</name>
</gene>
<evidence type="ECO:0000313" key="2">
    <source>
        <dbReference type="Proteomes" id="UP001146793"/>
    </source>
</evidence>
<reference evidence="1" key="1">
    <citation type="submission" date="2022-08" db="EMBL/GenBank/DDBJ databases">
        <title>Novel sulphate-reducing endosymbionts in the free-living metamonad Anaeramoeba.</title>
        <authorList>
            <person name="Jerlstrom-Hultqvist J."/>
            <person name="Cepicka I."/>
            <person name="Gallot-Lavallee L."/>
            <person name="Salas-Leiva D."/>
            <person name="Curtis B.A."/>
            <person name="Zahonova K."/>
            <person name="Pipaliya S."/>
            <person name="Dacks J."/>
            <person name="Roger A.J."/>
        </authorList>
    </citation>
    <scope>NUCLEOTIDE SEQUENCE</scope>
    <source>
        <strain evidence="1">Busselton2</strain>
    </source>
</reference>
<accession>A0AAV8AEJ3</accession>
<dbReference type="SUPFAM" id="SSF53182">
    <property type="entry name" value="Pyrrolidone carboxyl peptidase (pyroglutamate aminopeptidase)"/>
    <property type="match status" value="1"/>
</dbReference>
<dbReference type="InterPro" id="IPR036440">
    <property type="entry name" value="Peptidase_C15-like_sf"/>
</dbReference>
<dbReference type="AlphaFoldDB" id="A0AAV8AEJ3"/>
<protein>
    <recommendedName>
        <fullName evidence="3">Pyroglutamyl-peptidase I</fullName>
    </recommendedName>
</protein>
<dbReference type="Gene3D" id="3.40.630.20">
    <property type="entry name" value="Peptidase C15, pyroglutamyl peptidase I-like"/>
    <property type="match status" value="1"/>
</dbReference>
<organism evidence="1 2">
    <name type="scientific">Anaeramoeba flamelloides</name>
    <dbReference type="NCBI Taxonomy" id="1746091"/>
    <lineage>
        <taxon>Eukaryota</taxon>
        <taxon>Metamonada</taxon>
        <taxon>Anaeramoebidae</taxon>
        <taxon>Anaeramoeba</taxon>
    </lineage>
</organism>
<dbReference type="Proteomes" id="UP001146793">
    <property type="component" value="Unassembled WGS sequence"/>
</dbReference>